<name>A0ABP8ESZ0_9MICO</name>
<keyword evidence="3" id="KW-1185">Reference proteome</keyword>
<accession>A0ABP8ESZ0</accession>
<reference evidence="3" key="1">
    <citation type="journal article" date="2019" name="Int. J. Syst. Evol. Microbiol.">
        <title>The Global Catalogue of Microorganisms (GCM) 10K type strain sequencing project: providing services to taxonomists for standard genome sequencing and annotation.</title>
        <authorList>
            <consortium name="The Broad Institute Genomics Platform"/>
            <consortium name="The Broad Institute Genome Sequencing Center for Infectious Disease"/>
            <person name="Wu L."/>
            <person name="Ma J."/>
        </authorList>
    </citation>
    <scope>NUCLEOTIDE SEQUENCE [LARGE SCALE GENOMIC DNA]</scope>
    <source>
        <strain evidence="3">JCM 17459</strain>
    </source>
</reference>
<sequence>MGGVLGGVTVVVVIVGAALVLDVRTAHAELRMAADQVRTLQAQVEAGDREGAAATAMELPEHTAKARQATYGPHWTLLGKVPGLGVNVHAVQTVSAVVDDIAAGALSDLIEAVQVVDPSRMAPVEGRIALAPIVDVAPQVVRADETVQSARSTLEGVDSNALAEQLRGPVAELTGQVDAIASITATASRAVRLIPPMLGSEGPREYLLLVQNNAEPRATGGIPGAVVLLRADQGAIELVEQRPASSFGPFDEPVVEVTNVERAMFGTQLGRYMQDVTFTPDFPRSAEIAGEMWRREVGTDVDGVLSIDPVALQTLLQATGPVVLVNGQELTSENAAEILLNQVYLELETPSAQDKFFAMAAGTIFSSVMSGAADPASMVGLLDQVAEEGRLMMWSAHAREQALLAGTTLSGELRGSTRGAPVVGVYVNDRSAAKIGYYQDVRAEIEANTCRGDGSRVFTLVVTVSSSVPENYIELPAYLTGGGQTVPVGNIRSDVLVYAPTGGRILGARSSDEATSYTPRLHNGLSMGTHKLELLPQQSVTFEYDIETGPNQAGTPLVRMTPGPKDGQFLPLASPCRS</sequence>
<gene>
    <name evidence="2" type="ORF">GCM10022262_12320</name>
</gene>
<dbReference type="InterPro" id="IPR025101">
    <property type="entry name" value="DUF4012"/>
</dbReference>
<evidence type="ECO:0000313" key="2">
    <source>
        <dbReference type="EMBL" id="GAA4286873.1"/>
    </source>
</evidence>
<feature type="region of interest" description="Disordered" evidence="1">
    <location>
        <begin position="551"/>
        <end position="578"/>
    </location>
</feature>
<evidence type="ECO:0000256" key="1">
    <source>
        <dbReference type="SAM" id="MobiDB-lite"/>
    </source>
</evidence>
<evidence type="ECO:0000313" key="3">
    <source>
        <dbReference type="Proteomes" id="UP001499841"/>
    </source>
</evidence>
<dbReference type="Proteomes" id="UP001499841">
    <property type="component" value="Unassembled WGS sequence"/>
</dbReference>
<dbReference type="EMBL" id="BAABBA010000005">
    <property type="protein sequence ID" value="GAA4286873.1"/>
    <property type="molecule type" value="Genomic_DNA"/>
</dbReference>
<protein>
    <submittedName>
        <fullName evidence="2">DUF4012 domain-containing protein</fullName>
    </submittedName>
</protein>
<proteinExistence type="predicted"/>
<dbReference type="Pfam" id="PF13196">
    <property type="entry name" value="DUF4012"/>
    <property type="match status" value="1"/>
</dbReference>
<organism evidence="2 3">
    <name type="scientific">Georgenia daeguensis</name>
    <dbReference type="NCBI Taxonomy" id="908355"/>
    <lineage>
        <taxon>Bacteria</taxon>
        <taxon>Bacillati</taxon>
        <taxon>Actinomycetota</taxon>
        <taxon>Actinomycetes</taxon>
        <taxon>Micrococcales</taxon>
        <taxon>Bogoriellaceae</taxon>
        <taxon>Georgenia</taxon>
    </lineage>
</organism>
<comment type="caution">
    <text evidence="2">The sequence shown here is derived from an EMBL/GenBank/DDBJ whole genome shotgun (WGS) entry which is preliminary data.</text>
</comment>